<sequence length="156" mass="16976">MPAALSEILGDLITVNHRLTRLAAYAAHDSESPAIWRTLSVLRQTGPMRLGDLAVRSRVSQPTATKLVSHLAARGWTTRQPDPLDARVALTSITPAGEAALTDWRRRLGLALLPAFADLPTADIETLERMIGILRDRVDRTEVGDRRELAADGVPA</sequence>
<dbReference type="PANTHER" id="PTHR39515:SF2">
    <property type="entry name" value="HTH-TYPE TRANSCRIPTIONAL REGULATOR RV0880"/>
    <property type="match status" value="1"/>
</dbReference>
<dbReference type="Gene3D" id="1.10.10.10">
    <property type="entry name" value="Winged helix-like DNA-binding domain superfamily/Winged helix DNA-binding domain"/>
    <property type="match status" value="1"/>
</dbReference>
<gene>
    <name evidence="2" type="ORF">E3O65_09500</name>
</gene>
<protein>
    <submittedName>
        <fullName evidence="2">MarR family transcriptional regulator</fullName>
    </submittedName>
</protein>
<dbReference type="SUPFAM" id="SSF46785">
    <property type="entry name" value="Winged helix' DNA-binding domain"/>
    <property type="match status" value="1"/>
</dbReference>
<accession>A0ABY2IZE3</accession>
<dbReference type="PROSITE" id="PS50995">
    <property type="entry name" value="HTH_MARR_2"/>
    <property type="match status" value="1"/>
</dbReference>
<dbReference type="RefSeq" id="WP_134363491.1">
    <property type="nucleotide sequence ID" value="NZ_SOGJ01000022.1"/>
</dbReference>
<evidence type="ECO:0000259" key="1">
    <source>
        <dbReference type="PROSITE" id="PS50995"/>
    </source>
</evidence>
<evidence type="ECO:0000313" key="3">
    <source>
        <dbReference type="Proteomes" id="UP000298355"/>
    </source>
</evidence>
<feature type="domain" description="HTH marR-type" evidence="1">
    <location>
        <begin position="5"/>
        <end position="136"/>
    </location>
</feature>
<dbReference type="SMART" id="SM00347">
    <property type="entry name" value="HTH_MARR"/>
    <property type="match status" value="1"/>
</dbReference>
<dbReference type="InterPro" id="IPR052526">
    <property type="entry name" value="HTH-type_Bedaq_tolerance"/>
</dbReference>
<dbReference type="EMBL" id="SOGJ01000022">
    <property type="protein sequence ID" value="TFC97947.1"/>
    <property type="molecule type" value="Genomic_DNA"/>
</dbReference>
<keyword evidence="3" id="KW-1185">Reference proteome</keyword>
<dbReference type="PANTHER" id="PTHR39515">
    <property type="entry name" value="CONSERVED PROTEIN"/>
    <property type="match status" value="1"/>
</dbReference>
<organism evidence="2 3">
    <name type="scientific">Cryobacterium breve</name>
    <dbReference type="NCBI Taxonomy" id="1259258"/>
    <lineage>
        <taxon>Bacteria</taxon>
        <taxon>Bacillati</taxon>
        <taxon>Actinomycetota</taxon>
        <taxon>Actinomycetes</taxon>
        <taxon>Micrococcales</taxon>
        <taxon>Microbacteriaceae</taxon>
        <taxon>Cryobacterium</taxon>
    </lineage>
</organism>
<evidence type="ECO:0000313" key="2">
    <source>
        <dbReference type="EMBL" id="TFC97947.1"/>
    </source>
</evidence>
<dbReference type="InterPro" id="IPR000835">
    <property type="entry name" value="HTH_MarR-typ"/>
</dbReference>
<proteinExistence type="predicted"/>
<comment type="caution">
    <text evidence="2">The sequence shown here is derived from an EMBL/GenBank/DDBJ whole genome shotgun (WGS) entry which is preliminary data.</text>
</comment>
<dbReference type="InterPro" id="IPR036390">
    <property type="entry name" value="WH_DNA-bd_sf"/>
</dbReference>
<name>A0ABY2IZE3_9MICO</name>
<dbReference type="Pfam" id="PF01047">
    <property type="entry name" value="MarR"/>
    <property type="match status" value="1"/>
</dbReference>
<reference evidence="2 3" key="1">
    <citation type="submission" date="2019-03" db="EMBL/GenBank/DDBJ databases">
        <title>Genomics of glacier-inhabiting Cryobacterium strains.</title>
        <authorList>
            <person name="Liu Q."/>
            <person name="Xin Y.-H."/>
        </authorList>
    </citation>
    <scope>NUCLEOTIDE SEQUENCE [LARGE SCALE GENOMIC DNA]</scope>
    <source>
        <strain evidence="2 3">TMT4-23</strain>
    </source>
</reference>
<dbReference type="Proteomes" id="UP000298355">
    <property type="component" value="Unassembled WGS sequence"/>
</dbReference>
<dbReference type="InterPro" id="IPR036388">
    <property type="entry name" value="WH-like_DNA-bd_sf"/>
</dbReference>